<keyword evidence="2" id="KW-1185">Reference proteome</keyword>
<dbReference type="EMBL" id="AEJF01000005">
    <property type="protein sequence ID" value="KLU28102.1"/>
    <property type="molecule type" value="Genomic_DNA"/>
</dbReference>
<evidence type="ECO:0000313" key="2">
    <source>
        <dbReference type="Proteomes" id="UP000035963"/>
    </source>
</evidence>
<sequence length="73" mass="8255">MDRGFFVDRIEDELNTFGDLLKRYAEEVSPHKKGGAGEILRIRKLRTQSLAEYKVAALTSKVTTATSREKKAL</sequence>
<protein>
    <submittedName>
        <fullName evidence="1">Uncharacterized protein</fullName>
    </submittedName>
</protein>
<dbReference type="RefSeq" id="WP_047844706.1">
    <property type="nucleotide sequence ID" value="NZ_AEJF01000005.1"/>
</dbReference>
<comment type="caution">
    <text evidence="1">The sequence shown here is derived from an EMBL/GenBank/DDBJ whole genome shotgun (WGS) entry which is preliminary data.</text>
</comment>
<accession>A0A0J1D617</accession>
<proteinExistence type="predicted"/>
<dbReference type="Proteomes" id="UP000035963">
    <property type="component" value="Unassembled WGS sequence"/>
</dbReference>
<gene>
    <name evidence="1" type="ORF">EOS_00820</name>
</gene>
<name>A0A0J1D617_9BURK</name>
<dbReference type="OrthoDB" id="662444at2"/>
<organism evidence="1 2">
    <name type="scientific">Caballeronia mineralivorans PML1(12)</name>
    <dbReference type="NCBI Taxonomy" id="908627"/>
    <lineage>
        <taxon>Bacteria</taxon>
        <taxon>Pseudomonadati</taxon>
        <taxon>Pseudomonadota</taxon>
        <taxon>Betaproteobacteria</taxon>
        <taxon>Burkholderiales</taxon>
        <taxon>Burkholderiaceae</taxon>
        <taxon>Caballeronia</taxon>
    </lineage>
</organism>
<dbReference type="AlphaFoldDB" id="A0A0J1D617"/>
<evidence type="ECO:0000313" key="1">
    <source>
        <dbReference type="EMBL" id="KLU28102.1"/>
    </source>
</evidence>
<dbReference type="PATRIC" id="fig|908627.4.peg.179"/>
<reference evidence="1 2" key="1">
    <citation type="journal article" date="2015" name="Genome Announc.">
        <title>Draft Genome Sequence of Burkholderia sp. Strain PML1(12), an Ectomycorrhizosphere-Inhabiting Bacterium with Effective Mineral-Weathering Ability.</title>
        <authorList>
            <person name="Uroz S."/>
            <person name="Oger P."/>
        </authorList>
    </citation>
    <scope>NUCLEOTIDE SEQUENCE [LARGE SCALE GENOMIC DNA]</scope>
    <source>
        <strain evidence="2">PML1(12)</strain>
    </source>
</reference>